<dbReference type="EMBL" id="MN739121">
    <property type="protein sequence ID" value="QHS89935.1"/>
    <property type="molecule type" value="Genomic_DNA"/>
</dbReference>
<accession>A0A6C0BCC7</accession>
<name>A0A6C0BCC7_9ZZZZ</name>
<protein>
    <submittedName>
        <fullName evidence="1">Uncharacterized protein</fullName>
    </submittedName>
</protein>
<sequence>MSSDKDKNIEESAITILSQAIENQNGKSIDSMIKLITFIAIICSNAATLEHVDFKKLPLDEQVNIAIDIIPQVYSSLKFSGLIPKSFQKDADLLISNIPALKQQMNIAISLYDLTTQITGLPLFNDVNKASITAIKKIKIPKFK</sequence>
<dbReference type="AlphaFoldDB" id="A0A6C0BCC7"/>
<reference evidence="1" key="1">
    <citation type="journal article" date="2020" name="Nature">
        <title>Giant virus diversity and host interactions through global metagenomics.</title>
        <authorList>
            <person name="Schulz F."/>
            <person name="Roux S."/>
            <person name="Paez-Espino D."/>
            <person name="Jungbluth S."/>
            <person name="Walsh D.A."/>
            <person name="Denef V.J."/>
            <person name="McMahon K.D."/>
            <person name="Konstantinidis K.T."/>
            <person name="Eloe-Fadrosh E.A."/>
            <person name="Kyrpides N.C."/>
            <person name="Woyke T."/>
        </authorList>
    </citation>
    <scope>NUCLEOTIDE SEQUENCE</scope>
    <source>
        <strain evidence="1">GVMAG-M-3300010160-4</strain>
    </source>
</reference>
<proteinExistence type="predicted"/>
<evidence type="ECO:0000313" key="1">
    <source>
        <dbReference type="EMBL" id="QHS89935.1"/>
    </source>
</evidence>
<organism evidence="1">
    <name type="scientific">viral metagenome</name>
    <dbReference type="NCBI Taxonomy" id="1070528"/>
    <lineage>
        <taxon>unclassified sequences</taxon>
        <taxon>metagenomes</taxon>
        <taxon>organismal metagenomes</taxon>
    </lineage>
</organism>